<dbReference type="RefSeq" id="WP_172354096.1">
    <property type="nucleotide sequence ID" value="NZ_CP053661.1"/>
</dbReference>
<name>A0A6M8B6F2_9CYAN</name>
<evidence type="ECO:0000313" key="1">
    <source>
        <dbReference type="EMBL" id="QKD81702.1"/>
    </source>
</evidence>
<keyword evidence="2" id="KW-1185">Reference proteome</keyword>
<dbReference type="Proteomes" id="UP000505210">
    <property type="component" value="Chromosome"/>
</dbReference>
<dbReference type="AlphaFoldDB" id="A0A6M8B6F2"/>
<proteinExistence type="predicted"/>
<organism evidence="1 2">
    <name type="scientific">Thermoleptolyngbya sichuanensis A183</name>
    <dbReference type="NCBI Taxonomy" id="2737172"/>
    <lineage>
        <taxon>Bacteria</taxon>
        <taxon>Bacillati</taxon>
        <taxon>Cyanobacteriota</taxon>
        <taxon>Cyanophyceae</taxon>
        <taxon>Oculatellales</taxon>
        <taxon>Oculatellaceae</taxon>
        <taxon>Thermoleptolyngbya</taxon>
        <taxon>Thermoleptolyngbya sichuanensis</taxon>
    </lineage>
</organism>
<dbReference type="EMBL" id="CP053661">
    <property type="protein sequence ID" value="QKD81702.1"/>
    <property type="molecule type" value="Genomic_DNA"/>
</dbReference>
<gene>
    <name evidence="1" type="ORF">HPC62_05410</name>
</gene>
<protein>
    <submittedName>
        <fullName evidence="1">Uncharacterized protein</fullName>
    </submittedName>
</protein>
<accession>A0A6M8B6F2</accession>
<reference evidence="1 2" key="1">
    <citation type="submission" date="2020-05" db="EMBL/GenBank/DDBJ databases">
        <title>Complete genome sequence of of a novel Thermoleptolyngbya strain isolated from hot springs of Ganzi, Sichuan China.</title>
        <authorList>
            <person name="Tang J."/>
            <person name="Daroch M."/>
            <person name="Li L."/>
            <person name="Waleron K."/>
            <person name="Waleron M."/>
            <person name="Waleron M."/>
        </authorList>
    </citation>
    <scope>NUCLEOTIDE SEQUENCE [LARGE SCALE GENOMIC DNA]</scope>
    <source>
        <strain evidence="1 2">PKUAC-SCTA183</strain>
    </source>
</reference>
<sequence length="114" mass="13551">MARRPQYPPDFAQMDLLWNLTADSERADSNQWIETEIDMPEDPVLLQNLELEAMKLEEMELDLMEEWTTETADAWVEETRQLFEHEGSDEALYERVVQAIYVLCDRIRREDADL</sequence>
<dbReference type="KEGG" id="theu:HPC62_05410"/>
<evidence type="ECO:0000313" key="2">
    <source>
        <dbReference type="Proteomes" id="UP000505210"/>
    </source>
</evidence>